<keyword evidence="1" id="KW-0472">Membrane</keyword>
<reference evidence="2 3" key="1">
    <citation type="submission" date="2020-08" db="EMBL/GenBank/DDBJ databases">
        <title>Genomic Encyclopedia of Type Strains, Phase IV (KMG-V): Genome sequencing to study the core and pangenomes of soil and plant-associated prokaryotes.</title>
        <authorList>
            <person name="Whitman W."/>
        </authorList>
    </citation>
    <scope>NUCLEOTIDE SEQUENCE [LARGE SCALE GENOMIC DNA]</scope>
    <source>
        <strain evidence="2 3">34/80</strain>
    </source>
</reference>
<gene>
    <name evidence="2" type="ORF">GGD71_006777</name>
</gene>
<dbReference type="EMBL" id="JACIFZ010000017">
    <property type="protein sequence ID" value="MBB4225964.1"/>
    <property type="molecule type" value="Genomic_DNA"/>
</dbReference>
<name>A0A840G0F1_9BURK</name>
<proteinExistence type="predicted"/>
<evidence type="ECO:0000256" key="1">
    <source>
        <dbReference type="SAM" id="Phobius"/>
    </source>
</evidence>
<accession>A0A840G0F1</accession>
<evidence type="ECO:0000313" key="2">
    <source>
        <dbReference type="EMBL" id="MBB4225964.1"/>
    </source>
</evidence>
<dbReference type="Proteomes" id="UP000524450">
    <property type="component" value="Unassembled WGS sequence"/>
</dbReference>
<protein>
    <submittedName>
        <fullName evidence="2">Uncharacterized protein</fullName>
    </submittedName>
</protein>
<organism evidence="2 3">
    <name type="scientific">Variovorax guangxiensis</name>
    <dbReference type="NCBI Taxonomy" id="1775474"/>
    <lineage>
        <taxon>Bacteria</taxon>
        <taxon>Pseudomonadati</taxon>
        <taxon>Pseudomonadota</taxon>
        <taxon>Betaproteobacteria</taxon>
        <taxon>Burkholderiales</taxon>
        <taxon>Comamonadaceae</taxon>
        <taxon>Variovorax</taxon>
    </lineage>
</organism>
<keyword evidence="1" id="KW-1133">Transmembrane helix</keyword>
<dbReference type="AlphaFoldDB" id="A0A840G0F1"/>
<sequence>MNMHGRRSATVGQELTFDNLLQAPLAAVNQGVKSLQQKPDEKRRVPRDLLAAFVIIAFGVLGVAISLYGTEWFGSPGQRCLNSCALQGKEGIMTRVYPKGMTGSKDGPMECLCR</sequence>
<comment type="caution">
    <text evidence="2">The sequence shown here is derived from an EMBL/GenBank/DDBJ whole genome shotgun (WGS) entry which is preliminary data.</text>
</comment>
<dbReference type="RefSeq" id="WP_184642661.1">
    <property type="nucleotide sequence ID" value="NZ_JACIFZ010000017.1"/>
</dbReference>
<evidence type="ECO:0000313" key="3">
    <source>
        <dbReference type="Proteomes" id="UP000524450"/>
    </source>
</evidence>
<keyword evidence="1" id="KW-0812">Transmembrane</keyword>
<feature type="transmembrane region" description="Helical" evidence="1">
    <location>
        <begin position="49"/>
        <end position="69"/>
    </location>
</feature>